<sequence>MTTQPRPKSRFKKLLKRFATRVLILLVVYVLSIGPMYWKWEDAMMTGDNDSLLIFYMPLMVASELSETFRNLINSYIELWVYV</sequence>
<dbReference type="AlphaFoldDB" id="A0A5C6BBK4"/>
<evidence type="ECO:0000313" key="3">
    <source>
        <dbReference type="Proteomes" id="UP000320735"/>
    </source>
</evidence>
<feature type="transmembrane region" description="Helical" evidence="1">
    <location>
        <begin position="18"/>
        <end position="38"/>
    </location>
</feature>
<keyword evidence="1" id="KW-0472">Membrane</keyword>
<keyword evidence="1" id="KW-1133">Transmembrane helix</keyword>
<evidence type="ECO:0000313" key="2">
    <source>
        <dbReference type="EMBL" id="TWU09605.1"/>
    </source>
</evidence>
<proteinExistence type="predicted"/>
<reference evidence="2 3" key="1">
    <citation type="submission" date="2019-02" db="EMBL/GenBank/DDBJ databases">
        <title>Deep-cultivation of Planctomycetes and their phenomic and genomic characterization uncovers novel biology.</title>
        <authorList>
            <person name="Wiegand S."/>
            <person name="Jogler M."/>
            <person name="Boedeker C."/>
            <person name="Pinto D."/>
            <person name="Vollmers J."/>
            <person name="Rivas-Marin E."/>
            <person name="Kohn T."/>
            <person name="Peeters S.H."/>
            <person name="Heuer A."/>
            <person name="Rast P."/>
            <person name="Oberbeckmann S."/>
            <person name="Bunk B."/>
            <person name="Jeske O."/>
            <person name="Meyerdierks A."/>
            <person name="Storesund J.E."/>
            <person name="Kallscheuer N."/>
            <person name="Luecker S."/>
            <person name="Lage O.M."/>
            <person name="Pohl T."/>
            <person name="Merkel B.J."/>
            <person name="Hornburger P."/>
            <person name="Mueller R.-W."/>
            <person name="Bruemmer F."/>
            <person name="Labrenz M."/>
            <person name="Spormann A.M."/>
            <person name="Op Den Camp H."/>
            <person name="Overmann J."/>
            <person name="Amann R."/>
            <person name="Jetten M.S.M."/>
            <person name="Mascher T."/>
            <person name="Medema M.H."/>
            <person name="Devos D.P."/>
            <person name="Kaster A.-K."/>
            <person name="Ovreas L."/>
            <person name="Rohde M."/>
            <person name="Galperin M.Y."/>
            <person name="Jogler C."/>
        </authorList>
    </citation>
    <scope>NUCLEOTIDE SEQUENCE [LARGE SCALE GENOMIC DNA]</scope>
    <source>
        <strain evidence="2 3">CA54</strain>
    </source>
</reference>
<keyword evidence="3" id="KW-1185">Reference proteome</keyword>
<name>A0A5C6BBK4_9PLAN</name>
<protein>
    <submittedName>
        <fullName evidence="2">Uncharacterized protein</fullName>
    </submittedName>
</protein>
<accession>A0A5C6BBK4</accession>
<comment type="caution">
    <text evidence="2">The sequence shown here is derived from an EMBL/GenBank/DDBJ whole genome shotgun (WGS) entry which is preliminary data.</text>
</comment>
<dbReference type="EMBL" id="SJPP01000002">
    <property type="protein sequence ID" value="TWU09605.1"/>
    <property type="molecule type" value="Genomic_DNA"/>
</dbReference>
<dbReference type="Proteomes" id="UP000320735">
    <property type="component" value="Unassembled WGS sequence"/>
</dbReference>
<keyword evidence="1" id="KW-0812">Transmembrane</keyword>
<dbReference type="OrthoDB" id="214542at2"/>
<organism evidence="2 3">
    <name type="scientific">Symmachiella macrocystis</name>
    <dbReference type="NCBI Taxonomy" id="2527985"/>
    <lineage>
        <taxon>Bacteria</taxon>
        <taxon>Pseudomonadati</taxon>
        <taxon>Planctomycetota</taxon>
        <taxon>Planctomycetia</taxon>
        <taxon>Planctomycetales</taxon>
        <taxon>Planctomycetaceae</taxon>
        <taxon>Symmachiella</taxon>
    </lineage>
</organism>
<gene>
    <name evidence="2" type="ORF">CA54_48470</name>
</gene>
<evidence type="ECO:0000256" key="1">
    <source>
        <dbReference type="SAM" id="Phobius"/>
    </source>
</evidence>
<dbReference type="RefSeq" id="WP_146373281.1">
    <property type="nucleotide sequence ID" value="NZ_SJPP01000002.1"/>
</dbReference>